<dbReference type="RefSeq" id="WP_167164592.1">
    <property type="nucleotide sequence ID" value="NZ_JAANOW010000005.1"/>
</dbReference>
<comment type="caution">
    <text evidence="1">The sequence shown here is derived from an EMBL/GenBank/DDBJ whole genome shotgun (WGS) entry which is preliminary data.</text>
</comment>
<reference evidence="1 2" key="1">
    <citation type="submission" date="2020-03" db="EMBL/GenBank/DDBJ databases">
        <title>Sequencing the genomes of 1000 actinobacteria strains.</title>
        <authorList>
            <person name="Klenk H.-P."/>
        </authorList>
    </citation>
    <scope>NUCLEOTIDE SEQUENCE [LARGE SCALE GENOMIC DNA]</scope>
    <source>
        <strain evidence="1 2">DSM 44556</strain>
    </source>
</reference>
<keyword evidence="2" id="KW-1185">Reference proteome</keyword>
<sequence>MTTPTPPEGKFVSSDDAVARFEGTFPPARVPWLKFRIFDVENALMGDVPSLRKTLPDIIEASAAAGDPDRVERVKQLVVDKVLGLYRNPDGATQVSQTMEQDTTSRSYGFYQDPTRGRIAFTAQELDRVKLHRKRRRRITTMPIAPWGIGCL</sequence>
<evidence type="ECO:0000313" key="2">
    <source>
        <dbReference type="Proteomes" id="UP000547444"/>
    </source>
</evidence>
<gene>
    <name evidence="1" type="ORF">FHU31_005927</name>
</gene>
<dbReference type="AlphaFoldDB" id="A0A7X5U5U0"/>
<protein>
    <recommendedName>
        <fullName evidence="3">Phage protein Gp19/Gp15/Gp42</fullName>
    </recommendedName>
</protein>
<evidence type="ECO:0008006" key="3">
    <source>
        <dbReference type="Google" id="ProtNLM"/>
    </source>
</evidence>
<evidence type="ECO:0000313" key="1">
    <source>
        <dbReference type="EMBL" id="NIH98903.1"/>
    </source>
</evidence>
<accession>A0A7X5U5U0</accession>
<dbReference type="EMBL" id="JAANOW010000005">
    <property type="protein sequence ID" value="NIH98903.1"/>
    <property type="molecule type" value="Genomic_DNA"/>
</dbReference>
<dbReference type="Proteomes" id="UP000547444">
    <property type="component" value="Unassembled WGS sequence"/>
</dbReference>
<name>A0A7X5U5U0_9MYCO</name>
<proteinExistence type="predicted"/>
<organism evidence="1 2">
    <name type="scientific">Mycolicibacterium fluoranthenivorans</name>
    <dbReference type="NCBI Taxonomy" id="258505"/>
    <lineage>
        <taxon>Bacteria</taxon>
        <taxon>Bacillati</taxon>
        <taxon>Actinomycetota</taxon>
        <taxon>Actinomycetes</taxon>
        <taxon>Mycobacteriales</taxon>
        <taxon>Mycobacteriaceae</taxon>
        <taxon>Mycolicibacterium</taxon>
    </lineage>
</organism>